<evidence type="ECO:0000313" key="2">
    <source>
        <dbReference type="EMBL" id="OLF17203.1"/>
    </source>
</evidence>
<dbReference type="InterPro" id="IPR036291">
    <property type="entry name" value="NAD(P)-bd_dom_sf"/>
</dbReference>
<protein>
    <recommendedName>
        <fullName evidence="1">RCK N-terminal domain-containing protein</fullName>
    </recommendedName>
</protein>
<dbReference type="Proteomes" id="UP000185596">
    <property type="component" value="Unassembled WGS sequence"/>
</dbReference>
<evidence type="ECO:0000259" key="1">
    <source>
        <dbReference type="PROSITE" id="PS51201"/>
    </source>
</evidence>
<feature type="domain" description="RCK N-terminal" evidence="1">
    <location>
        <begin position="1"/>
        <end position="115"/>
    </location>
</feature>
<dbReference type="STRING" id="1912961.BU204_12460"/>
<proteinExistence type="predicted"/>
<dbReference type="PROSITE" id="PS51201">
    <property type="entry name" value="RCK_N"/>
    <property type="match status" value="1"/>
</dbReference>
<keyword evidence="3" id="KW-1185">Reference proteome</keyword>
<comment type="caution">
    <text evidence="2">The sequence shown here is derived from an EMBL/GenBank/DDBJ whole genome shotgun (WGS) entry which is preliminary data.</text>
</comment>
<dbReference type="Gene3D" id="3.40.50.720">
    <property type="entry name" value="NAD(P)-binding Rossmann-like Domain"/>
    <property type="match status" value="1"/>
</dbReference>
<dbReference type="Pfam" id="PF02254">
    <property type="entry name" value="TrkA_N"/>
    <property type="match status" value="1"/>
</dbReference>
<accession>A0A1Q8CS97</accession>
<dbReference type="SUPFAM" id="SSF51735">
    <property type="entry name" value="NAD(P)-binding Rossmann-fold domains"/>
    <property type="match status" value="1"/>
</dbReference>
<dbReference type="EMBL" id="MSIE01000019">
    <property type="protein sequence ID" value="OLF17203.1"/>
    <property type="molecule type" value="Genomic_DNA"/>
</dbReference>
<dbReference type="PANTHER" id="PTHR43833:SF9">
    <property type="entry name" value="POTASSIUM CHANNEL PROTEIN YUGO-RELATED"/>
    <property type="match status" value="1"/>
</dbReference>
<organism evidence="2 3">
    <name type="scientific">Actinophytocola xanthii</name>
    <dbReference type="NCBI Taxonomy" id="1912961"/>
    <lineage>
        <taxon>Bacteria</taxon>
        <taxon>Bacillati</taxon>
        <taxon>Actinomycetota</taxon>
        <taxon>Actinomycetes</taxon>
        <taxon>Pseudonocardiales</taxon>
        <taxon>Pseudonocardiaceae</taxon>
    </lineage>
</organism>
<name>A0A1Q8CS97_9PSEU</name>
<dbReference type="PANTHER" id="PTHR43833">
    <property type="entry name" value="POTASSIUM CHANNEL PROTEIN 2-RELATED-RELATED"/>
    <property type="match status" value="1"/>
</dbReference>
<dbReference type="InterPro" id="IPR050721">
    <property type="entry name" value="Trk_Ktr_HKT_K-transport"/>
</dbReference>
<gene>
    <name evidence="2" type="ORF">BU204_12460</name>
</gene>
<reference evidence="2 3" key="1">
    <citation type="submission" date="2016-12" db="EMBL/GenBank/DDBJ databases">
        <title>The draft genome sequence of Actinophytocola sp. 11-183.</title>
        <authorList>
            <person name="Wang W."/>
            <person name="Yuan L."/>
        </authorList>
    </citation>
    <scope>NUCLEOTIDE SEQUENCE [LARGE SCALE GENOMIC DNA]</scope>
    <source>
        <strain evidence="2 3">11-183</strain>
    </source>
</reference>
<dbReference type="InterPro" id="IPR003148">
    <property type="entry name" value="RCK_N"/>
</dbReference>
<dbReference type="AlphaFoldDB" id="A0A1Q8CS97"/>
<evidence type="ECO:0000313" key="3">
    <source>
        <dbReference type="Proteomes" id="UP000185596"/>
    </source>
</evidence>
<sequence>MVGCGVTGLSAARQLLRCGLSTSDLVTVEVRPDVVAEAAHLELRVICGDGTQHATLGRVVTPHTRRVIVTAGPDETAVMITMLARAMSPTATVVTAVRDVDLVPFARRAGADHVLATSDWAGRALALMLDGQGRT</sequence>
<dbReference type="GO" id="GO:0006813">
    <property type="term" value="P:potassium ion transport"/>
    <property type="evidence" value="ECO:0007669"/>
    <property type="project" value="InterPro"/>
</dbReference>